<dbReference type="RefSeq" id="WP_150512995.1">
    <property type="nucleotide sequence ID" value="NZ_BMSQ01000001.1"/>
</dbReference>
<feature type="domain" description="DUF4097" evidence="2">
    <location>
        <begin position="21"/>
        <end position="263"/>
    </location>
</feature>
<evidence type="ECO:0000259" key="2">
    <source>
        <dbReference type="Pfam" id="PF13349"/>
    </source>
</evidence>
<accession>A0A5P2XFK4</accession>
<dbReference type="EMBL" id="JACHJD010000005">
    <property type="protein sequence ID" value="MBB5104591.1"/>
    <property type="molecule type" value="Genomic_DNA"/>
</dbReference>
<dbReference type="EMBL" id="CP023690">
    <property type="protein sequence ID" value="QEV62079.1"/>
    <property type="molecule type" value="Genomic_DNA"/>
</dbReference>
<dbReference type="Pfam" id="PF13349">
    <property type="entry name" value="DUF4097"/>
    <property type="match status" value="1"/>
</dbReference>
<protein>
    <recommendedName>
        <fullName evidence="2">DUF4097 domain-containing protein</fullName>
    </recommendedName>
</protein>
<evidence type="ECO:0000256" key="1">
    <source>
        <dbReference type="SAM" id="MobiDB-lite"/>
    </source>
</evidence>
<dbReference type="AlphaFoldDB" id="A0A5P2XFK4"/>
<proteinExistence type="predicted"/>
<dbReference type="InterPro" id="IPR025164">
    <property type="entry name" value="Toastrack_DUF4097"/>
</dbReference>
<evidence type="ECO:0000313" key="6">
    <source>
        <dbReference type="Proteomes" id="UP000549009"/>
    </source>
</evidence>
<reference evidence="3 6" key="2">
    <citation type="submission" date="2020-08" db="EMBL/GenBank/DDBJ databases">
        <title>Genomic Encyclopedia of Type Strains, Phase III (KMG-III): the genomes of soil and plant-associated and newly described type strains.</title>
        <authorList>
            <person name="Whitman W."/>
        </authorList>
    </citation>
    <scope>NUCLEOTIDE SEQUENCE [LARGE SCALE GENOMIC DNA]</scope>
    <source>
        <strain evidence="3 6">CECT 3146</strain>
    </source>
</reference>
<dbReference type="Proteomes" id="UP000549009">
    <property type="component" value="Unassembled WGS sequence"/>
</dbReference>
<feature type="compositionally biased region" description="Low complexity" evidence="1">
    <location>
        <begin position="295"/>
        <end position="314"/>
    </location>
</feature>
<evidence type="ECO:0000313" key="5">
    <source>
        <dbReference type="Proteomes" id="UP000326505"/>
    </source>
</evidence>
<dbReference type="OrthoDB" id="3367592at2"/>
<dbReference type="Proteomes" id="UP000326505">
    <property type="component" value="Chromosome"/>
</dbReference>
<feature type="region of interest" description="Disordered" evidence="1">
    <location>
        <begin position="266"/>
        <end position="321"/>
    </location>
</feature>
<reference evidence="4 5" key="1">
    <citation type="submission" date="2017-09" db="EMBL/GenBank/DDBJ databases">
        <authorList>
            <person name="Lee N."/>
            <person name="Cho B.-K."/>
        </authorList>
    </citation>
    <scope>NUCLEOTIDE SEQUENCE [LARGE SCALE GENOMIC DNA]</scope>
    <source>
        <strain evidence="4 5">ATCC 27465</strain>
    </source>
</reference>
<sequence>MPKWSVDEPRKLTFDAPVRRLHVRVVNGTVNVVGTDDDTARLEVSEIAGPPLVVTHSDDTLSVVYEDLPWKGLLGWLIPKGTRRSAVVSVAVPAGTQVEVGAVGAGAVVTGVEGRAEVRSITGDTTLVGLTGPVRAETVSGAVEAQGITGELRFNSVSGDLTVFDGAGSSVRAESVSGSMILDLDPVGGPADIGLSSVSGEIAIRLPRPGHAQVEADTTSGSVSSDFEELRISGLWGSKKITGRLGSGRGQLKATTVTGSIALLRKPDVEEDRYETDEPARDSAPADAPSPAPPADAVTETPTGAPEADTAADAPTDKKVL</sequence>
<evidence type="ECO:0000313" key="3">
    <source>
        <dbReference type="EMBL" id="MBB5104591.1"/>
    </source>
</evidence>
<evidence type="ECO:0000313" key="4">
    <source>
        <dbReference type="EMBL" id="QEV62079.1"/>
    </source>
</evidence>
<keyword evidence="6" id="KW-1185">Reference proteome</keyword>
<dbReference type="KEGG" id="sspb:CP982_27995"/>
<name>A0A5P2XFK4_STRST</name>
<gene>
    <name evidence="4" type="ORF">CP982_27995</name>
    <name evidence="3" type="ORF">FHS40_003675</name>
</gene>
<organism evidence="4 5">
    <name type="scientific">Streptomyces spectabilis</name>
    <dbReference type="NCBI Taxonomy" id="68270"/>
    <lineage>
        <taxon>Bacteria</taxon>
        <taxon>Bacillati</taxon>
        <taxon>Actinomycetota</taxon>
        <taxon>Actinomycetes</taxon>
        <taxon>Kitasatosporales</taxon>
        <taxon>Streptomycetaceae</taxon>
        <taxon>Streptomyces</taxon>
    </lineage>
</organism>